<evidence type="ECO:0000313" key="2">
    <source>
        <dbReference type="EMBL" id="MST90301.1"/>
    </source>
</evidence>
<dbReference type="Pfam" id="PF13401">
    <property type="entry name" value="AAA_22"/>
    <property type="match status" value="1"/>
</dbReference>
<dbReference type="CDD" id="cd00009">
    <property type="entry name" value="AAA"/>
    <property type="match status" value="1"/>
</dbReference>
<evidence type="ECO:0000259" key="1">
    <source>
        <dbReference type="SMART" id="SM00382"/>
    </source>
</evidence>
<organism evidence="2 3">
    <name type="scientific">Sharpea porci</name>
    <dbReference type="NCBI Taxonomy" id="2652286"/>
    <lineage>
        <taxon>Bacteria</taxon>
        <taxon>Bacillati</taxon>
        <taxon>Bacillota</taxon>
        <taxon>Erysipelotrichia</taxon>
        <taxon>Erysipelotrichales</taxon>
        <taxon>Coprobacillaceae</taxon>
        <taxon>Sharpea</taxon>
    </lineage>
</organism>
<gene>
    <name evidence="2" type="ORF">FYJ79_12165</name>
</gene>
<comment type="caution">
    <text evidence="2">The sequence shown here is derived from an EMBL/GenBank/DDBJ whole genome shotgun (WGS) entry which is preliminary data.</text>
</comment>
<dbReference type="InterPro" id="IPR003593">
    <property type="entry name" value="AAA+_ATPase"/>
</dbReference>
<dbReference type="Gene3D" id="3.40.50.300">
    <property type="entry name" value="P-loop containing nucleotide triphosphate hydrolases"/>
    <property type="match status" value="1"/>
</dbReference>
<dbReference type="EMBL" id="VUNM01000058">
    <property type="protein sequence ID" value="MST90301.1"/>
    <property type="molecule type" value="Genomic_DNA"/>
</dbReference>
<keyword evidence="3" id="KW-1185">Reference proteome</keyword>
<dbReference type="SMART" id="SM00382">
    <property type="entry name" value="AAA"/>
    <property type="match status" value="1"/>
</dbReference>
<accession>A0A844FVZ8</accession>
<dbReference type="InterPro" id="IPR049945">
    <property type="entry name" value="AAA_22"/>
</dbReference>
<proteinExistence type="predicted"/>
<dbReference type="InterPro" id="IPR052026">
    <property type="entry name" value="ExeA_AAA_ATPase_DNA-bind"/>
</dbReference>
<protein>
    <submittedName>
        <fullName evidence="2">AAA family ATPase</fullName>
    </submittedName>
</protein>
<dbReference type="InterPro" id="IPR027417">
    <property type="entry name" value="P-loop_NTPase"/>
</dbReference>
<dbReference type="SUPFAM" id="SSF52540">
    <property type="entry name" value="P-loop containing nucleoside triphosphate hydrolases"/>
    <property type="match status" value="1"/>
</dbReference>
<dbReference type="PANTHER" id="PTHR35894:SF1">
    <property type="entry name" value="PHOSPHORIBULOKINASE _ URIDINE KINASE FAMILY"/>
    <property type="match status" value="1"/>
</dbReference>
<dbReference type="GO" id="GO:0016887">
    <property type="term" value="F:ATP hydrolysis activity"/>
    <property type="evidence" value="ECO:0007669"/>
    <property type="project" value="InterPro"/>
</dbReference>
<feature type="domain" description="AAA+ ATPase" evidence="1">
    <location>
        <begin position="42"/>
        <end position="188"/>
    </location>
</feature>
<evidence type="ECO:0000313" key="3">
    <source>
        <dbReference type="Proteomes" id="UP000442619"/>
    </source>
</evidence>
<sequence>MEFETYYGMDYNPFTKGIDSTRLYQSNDYRQMASRLQFLIRTKGIGLFLGEPGTGKTASLRSVLDGLNESRYRVVYIRLTTVTPIDFYHALNDALGLEESSRKSVMFAQIQHEMERMASDHVSVILAIDECQYLTVQVLKEFVMLMNFAYDSVDCCTLILMGQPEALRTLRAKSLEPFKQRINMNYFLTGMDEEEVRGYVLDRLRLVHCSTDLFDDECYHTLHSLMRGSARLLNNLICKSLQIGMIREQRHITTEIVMAANEEVSAVYG</sequence>
<name>A0A844FVZ8_9FIRM</name>
<reference evidence="2 3" key="1">
    <citation type="submission" date="2019-08" db="EMBL/GenBank/DDBJ databases">
        <title>In-depth cultivation of the pig gut microbiome towards novel bacterial diversity and tailored functional studies.</title>
        <authorList>
            <person name="Wylensek D."/>
            <person name="Hitch T.C.A."/>
            <person name="Clavel T."/>
        </authorList>
    </citation>
    <scope>NUCLEOTIDE SEQUENCE [LARGE SCALE GENOMIC DNA]</scope>
    <source>
        <strain evidence="2 3">CA-Schmier-601-WT-3</strain>
    </source>
</reference>
<dbReference type="AlphaFoldDB" id="A0A844FVZ8"/>
<dbReference type="PANTHER" id="PTHR35894">
    <property type="entry name" value="GENERAL SECRETION PATHWAY PROTEIN A-RELATED"/>
    <property type="match status" value="1"/>
</dbReference>
<dbReference type="RefSeq" id="WP_154518891.1">
    <property type="nucleotide sequence ID" value="NZ_VUNM01000058.1"/>
</dbReference>
<dbReference type="Proteomes" id="UP000442619">
    <property type="component" value="Unassembled WGS sequence"/>
</dbReference>